<gene>
    <name evidence="1" type="ORF">CTRU02_202669</name>
</gene>
<dbReference type="EMBL" id="VUJX02000001">
    <property type="protein sequence ID" value="KAL0944782.1"/>
    <property type="molecule type" value="Genomic_DNA"/>
</dbReference>
<dbReference type="Proteomes" id="UP000805649">
    <property type="component" value="Unassembled WGS sequence"/>
</dbReference>
<sequence length="137" mass="15003">MPVYMLQSAVKSMNEIKRIGVEVQKRDQEHLIIMVLLIALMVVPFISEAMGGMFTSVAWVARLTLLIDEAGNVALTAYDIVNHPASAPAAILGMLVGPMELPSKGHQGAKFHYQHLQKAVDDRLSQRGPTFASHIVI</sequence>
<evidence type="ECO:0000313" key="2">
    <source>
        <dbReference type="Proteomes" id="UP000805649"/>
    </source>
</evidence>
<proteinExistence type="predicted"/>
<reference evidence="1 2" key="1">
    <citation type="journal article" date="2020" name="Phytopathology">
        <title>Genome Sequence Resources of Colletotrichum truncatum, C. plurivorum, C. musicola, and C. sojae: Four Species Pathogenic to Soybean (Glycine max).</title>
        <authorList>
            <person name="Rogerio F."/>
            <person name="Boufleur T.R."/>
            <person name="Ciampi-Guillardi M."/>
            <person name="Sukno S.A."/>
            <person name="Thon M.R."/>
            <person name="Massola Junior N.S."/>
            <person name="Baroncelli R."/>
        </authorList>
    </citation>
    <scope>NUCLEOTIDE SEQUENCE [LARGE SCALE GENOMIC DNA]</scope>
    <source>
        <strain evidence="1 2">CMES1059</strain>
    </source>
</reference>
<organism evidence="1 2">
    <name type="scientific">Colletotrichum truncatum</name>
    <name type="common">Anthracnose fungus</name>
    <name type="synonym">Colletotrichum capsici</name>
    <dbReference type="NCBI Taxonomy" id="5467"/>
    <lineage>
        <taxon>Eukaryota</taxon>
        <taxon>Fungi</taxon>
        <taxon>Dikarya</taxon>
        <taxon>Ascomycota</taxon>
        <taxon>Pezizomycotina</taxon>
        <taxon>Sordariomycetes</taxon>
        <taxon>Hypocreomycetidae</taxon>
        <taxon>Glomerellales</taxon>
        <taxon>Glomerellaceae</taxon>
        <taxon>Colletotrichum</taxon>
        <taxon>Colletotrichum truncatum species complex</taxon>
    </lineage>
</organism>
<evidence type="ECO:0000313" key="1">
    <source>
        <dbReference type="EMBL" id="KAL0944782.1"/>
    </source>
</evidence>
<name>A0ACC3ZLF9_COLTU</name>
<keyword evidence="2" id="KW-1185">Reference proteome</keyword>
<protein>
    <submittedName>
        <fullName evidence="1">Alpha-glucanase</fullName>
    </submittedName>
</protein>
<accession>A0ACC3ZLF9</accession>
<comment type="caution">
    <text evidence="1">The sequence shown here is derived from an EMBL/GenBank/DDBJ whole genome shotgun (WGS) entry which is preliminary data.</text>
</comment>